<evidence type="ECO:0000313" key="7">
    <source>
        <dbReference type="EMBL" id="OUM19720.1"/>
    </source>
</evidence>
<proteinExistence type="inferred from homology"/>
<dbReference type="NCBIfam" id="NF033543">
    <property type="entry name" value="transpos_IS256"/>
    <property type="match status" value="1"/>
</dbReference>
<dbReference type="InterPro" id="IPR001207">
    <property type="entry name" value="Transposase_mutator"/>
</dbReference>
<dbReference type="OrthoDB" id="9779930at2"/>
<dbReference type="Pfam" id="PF00872">
    <property type="entry name" value="Transposase_mut"/>
    <property type="match status" value="1"/>
</dbReference>
<keyword evidence="3 6" id="KW-0815">Transposition</keyword>
<dbReference type="PANTHER" id="PTHR33217:SF8">
    <property type="entry name" value="MUTATOR FAMILY TRANSPOSASE"/>
    <property type="match status" value="1"/>
</dbReference>
<dbReference type="GO" id="GO:0003677">
    <property type="term" value="F:DNA binding"/>
    <property type="evidence" value="ECO:0007669"/>
    <property type="project" value="UniProtKB-UniRule"/>
</dbReference>
<dbReference type="PROSITE" id="PS01007">
    <property type="entry name" value="TRANSPOSASE_MUTATOR"/>
    <property type="match status" value="1"/>
</dbReference>
<comment type="function">
    <text evidence="1 6">Required for the transposition of the insertion element.</text>
</comment>
<evidence type="ECO:0000256" key="5">
    <source>
        <dbReference type="ARBA" id="ARBA00023172"/>
    </source>
</evidence>
<sequence>MQSAPQELLKQYVQSQHFSSTAEIMDAMKEMFRDIIQQVMKVEMDEELGRERCQRATASENTPPNYRNGYSQKTVKTQLGEIGIKISRDRNGSYEPKIISKYDRNAEGMEDKILSLYACGMSQRDIAEQIKSLYDVEISPELVSKISEKIMPEVNAWQNHPLEAVYPFIFMDAIHYKIKEDHRYVTKAAYVVLGITMDGQKDILGVWIGEHESSKFWLNVLNDFKSRGVMDVYLFCTDGLCGMMQAIQAVYPKSRLQRCIVHQIRSSTRYVSYKDIKKVTSDLKKIYTAVTLDEAEENLRSFGDSWRKQYPSCVKSWEDNWEVLSTFFEYPPEIRKIIYTTNIIEGLNRQFRQITKNKPSFTNDDSLRRMLYLASQRIVKHWHARCQNWDMVLSQLHIMFADRQTG</sequence>
<comment type="caution">
    <text evidence="7">The sequence shown here is derived from an EMBL/GenBank/DDBJ whole genome shotgun (WGS) entry which is preliminary data.</text>
</comment>
<keyword evidence="8" id="KW-1185">Reference proteome</keyword>
<reference evidence="7 8" key="1">
    <citation type="submission" date="2017-05" db="EMBL/GenBank/DDBJ databases">
        <title>Butyricicoccus porcorum sp. nov. a butyrate-producing bacterium from the swine intestinal tract.</title>
        <authorList>
            <person name="Trachsel J."/>
            <person name="Humphrey S."/>
            <person name="Allen H.K."/>
        </authorList>
    </citation>
    <scope>NUCLEOTIDE SEQUENCE [LARGE SCALE GENOMIC DNA]</scope>
    <source>
        <strain evidence="7">BB10</strain>
    </source>
</reference>
<dbReference type="GO" id="GO:0006313">
    <property type="term" value="P:DNA transposition"/>
    <property type="evidence" value="ECO:0007669"/>
    <property type="project" value="UniProtKB-UniRule"/>
</dbReference>
<dbReference type="RefSeq" id="WP_087021444.1">
    <property type="nucleotide sequence ID" value="NZ_NHOC01000010.1"/>
</dbReference>
<keyword evidence="4 6" id="KW-0238">DNA-binding</keyword>
<dbReference type="GO" id="GO:0004803">
    <property type="term" value="F:transposase activity"/>
    <property type="evidence" value="ECO:0007669"/>
    <property type="project" value="UniProtKB-UniRule"/>
</dbReference>
<evidence type="ECO:0000256" key="3">
    <source>
        <dbReference type="ARBA" id="ARBA00022578"/>
    </source>
</evidence>
<gene>
    <name evidence="7" type="ORF">CBW42_11185</name>
</gene>
<organism evidence="7 8">
    <name type="scientific">Butyricicoccus porcorum</name>
    <dbReference type="NCBI Taxonomy" id="1945634"/>
    <lineage>
        <taxon>Bacteria</taxon>
        <taxon>Bacillati</taxon>
        <taxon>Bacillota</taxon>
        <taxon>Clostridia</taxon>
        <taxon>Eubacteriales</taxon>
        <taxon>Butyricicoccaceae</taxon>
        <taxon>Butyricicoccus</taxon>
    </lineage>
</organism>
<evidence type="ECO:0000256" key="4">
    <source>
        <dbReference type="ARBA" id="ARBA00023125"/>
    </source>
</evidence>
<keyword evidence="6" id="KW-0814">Transposable element</keyword>
<dbReference type="AlphaFoldDB" id="A0A252F288"/>
<evidence type="ECO:0000313" key="8">
    <source>
        <dbReference type="Proteomes" id="UP000194903"/>
    </source>
</evidence>
<comment type="similarity">
    <text evidence="2 6">Belongs to the transposase mutator family.</text>
</comment>
<dbReference type="EMBL" id="NHOC01000010">
    <property type="protein sequence ID" value="OUM19720.1"/>
    <property type="molecule type" value="Genomic_DNA"/>
</dbReference>
<dbReference type="Proteomes" id="UP000194903">
    <property type="component" value="Unassembled WGS sequence"/>
</dbReference>
<protein>
    <recommendedName>
        <fullName evidence="6">Mutator family transposase</fullName>
    </recommendedName>
</protein>
<dbReference type="PANTHER" id="PTHR33217">
    <property type="entry name" value="TRANSPOSASE FOR INSERTION SEQUENCE ELEMENT IS1081"/>
    <property type="match status" value="1"/>
</dbReference>
<evidence type="ECO:0000256" key="1">
    <source>
        <dbReference type="ARBA" id="ARBA00002190"/>
    </source>
</evidence>
<evidence type="ECO:0000256" key="2">
    <source>
        <dbReference type="ARBA" id="ARBA00010961"/>
    </source>
</evidence>
<keyword evidence="5 6" id="KW-0233">DNA recombination</keyword>
<evidence type="ECO:0000256" key="6">
    <source>
        <dbReference type="RuleBase" id="RU365089"/>
    </source>
</evidence>
<accession>A0A252F288</accession>
<name>A0A252F288_9FIRM</name>